<name>A0AA35RQ58_GEOBA</name>
<keyword evidence="4" id="KW-1185">Reference proteome</keyword>
<reference evidence="3" key="1">
    <citation type="submission" date="2023-03" db="EMBL/GenBank/DDBJ databases">
        <authorList>
            <person name="Steffen K."/>
            <person name="Cardenas P."/>
        </authorList>
    </citation>
    <scope>NUCLEOTIDE SEQUENCE</scope>
</reference>
<sequence>MSASLQLALGKGELTLQSTDPHVQPNLNYNYYQDEAGEDLRRMREAIRLGVRIAESSNFSDLLLDRIMPSDEELRSDDLLDEWLRRNSGTSHHVSGTCKMGPDSDPTTVVDQFLRVKGVQGLRVADASVMPDCIRANTNATTIMIGEKVADFIREGR</sequence>
<gene>
    <name evidence="3" type="ORF">GBAR_LOCUS9673</name>
</gene>
<dbReference type="Pfam" id="PF05199">
    <property type="entry name" value="GMC_oxred_C"/>
    <property type="match status" value="1"/>
</dbReference>
<dbReference type="AlphaFoldDB" id="A0AA35RQ58"/>
<dbReference type="InterPro" id="IPR036188">
    <property type="entry name" value="FAD/NAD-bd_sf"/>
</dbReference>
<dbReference type="Gene3D" id="3.50.50.60">
    <property type="entry name" value="FAD/NAD(P)-binding domain"/>
    <property type="match status" value="1"/>
</dbReference>
<proteinExistence type="inferred from homology"/>
<dbReference type="InterPro" id="IPR007867">
    <property type="entry name" value="GMC_OxRtase_C"/>
</dbReference>
<dbReference type="GO" id="GO:0050660">
    <property type="term" value="F:flavin adenine dinucleotide binding"/>
    <property type="evidence" value="ECO:0007669"/>
    <property type="project" value="InterPro"/>
</dbReference>
<dbReference type="PANTHER" id="PTHR11552">
    <property type="entry name" value="GLUCOSE-METHANOL-CHOLINE GMC OXIDOREDUCTASE"/>
    <property type="match status" value="1"/>
</dbReference>
<dbReference type="SUPFAM" id="SSF51905">
    <property type="entry name" value="FAD/NAD(P)-binding domain"/>
    <property type="match status" value="1"/>
</dbReference>
<dbReference type="Proteomes" id="UP001174909">
    <property type="component" value="Unassembled WGS sequence"/>
</dbReference>
<evidence type="ECO:0000313" key="3">
    <source>
        <dbReference type="EMBL" id="CAI8015688.1"/>
    </source>
</evidence>
<dbReference type="EMBL" id="CASHTH010001466">
    <property type="protein sequence ID" value="CAI8015688.1"/>
    <property type="molecule type" value="Genomic_DNA"/>
</dbReference>
<dbReference type="GO" id="GO:0016614">
    <property type="term" value="F:oxidoreductase activity, acting on CH-OH group of donors"/>
    <property type="evidence" value="ECO:0007669"/>
    <property type="project" value="InterPro"/>
</dbReference>
<comment type="similarity">
    <text evidence="1">Belongs to the GMC oxidoreductase family.</text>
</comment>
<organism evidence="3 4">
    <name type="scientific">Geodia barretti</name>
    <name type="common">Barrett's horny sponge</name>
    <dbReference type="NCBI Taxonomy" id="519541"/>
    <lineage>
        <taxon>Eukaryota</taxon>
        <taxon>Metazoa</taxon>
        <taxon>Porifera</taxon>
        <taxon>Demospongiae</taxon>
        <taxon>Heteroscleromorpha</taxon>
        <taxon>Tetractinellida</taxon>
        <taxon>Astrophorina</taxon>
        <taxon>Geodiidae</taxon>
        <taxon>Geodia</taxon>
    </lineage>
</organism>
<evidence type="ECO:0000256" key="1">
    <source>
        <dbReference type="ARBA" id="ARBA00010790"/>
    </source>
</evidence>
<feature type="domain" description="Glucose-methanol-choline oxidoreductase C-terminal" evidence="2">
    <location>
        <begin position="11"/>
        <end position="146"/>
    </location>
</feature>
<evidence type="ECO:0000313" key="4">
    <source>
        <dbReference type="Proteomes" id="UP001174909"/>
    </source>
</evidence>
<protein>
    <submittedName>
        <fullName evidence="3">Uncharacterized GMC-type oxidoreductase Mb1310</fullName>
    </submittedName>
</protein>
<dbReference type="PANTHER" id="PTHR11552:SF147">
    <property type="entry name" value="CHOLINE DEHYDROGENASE, MITOCHONDRIAL"/>
    <property type="match status" value="1"/>
</dbReference>
<evidence type="ECO:0000259" key="2">
    <source>
        <dbReference type="Pfam" id="PF05199"/>
    </source>
</evidence>
<accession>A0AA35RQ58</accession>
<dbReference type="Gene3D" id="3.30.410.40">
    <property type="match status" value="1"/>
</dbReference>
<comment type="caution">
    <text evidence="3">The sequence shown here is derived from an EMBL/GenBank/DDBJ whole genome shotgun (WGS) entry which is preliminary data.</text>
</comment>
<dbReference type="InterPro" id="IPR012132">
    <property type="entry name" value="GMC_OxRdtase"/>
</dbReference>